<keyword evidence="2" id="KW-1185">Reference proteome</keyword>
<dbReference type="InterPro" id="IPR019683">
    <property type="entry name" value="SirA"/>
</dbReference>
<gene>
    <name evidence="1" type="ORF">B0I26_101450</name>
</gene>
<accession>A0A327YZV1</accession>
<proteinExistence type="predicted"/>
<name>A0A327YZV1_9BACL</name>
<dbReference type="OrthoDB" id="2736584at2"/>
<dbReference type="Pfam" id="PF10747">
    <property type="entry name" value="SirA"/>
    <property type="match status" value="1"/>
</dbReference>
<dbReference type="Gene3D" id="3.30.310.250">
    <property type="entry name" value="Sporulation inhibitor of replication protein SirA"/>
    <property type="match status" value="1"/>
</dbReference>
<organism evidence="1 2">
    <name type="scientific">Paranoxybacillus vitaminiphilus</name>
    <dbReference type="NCBI Taxonomy" id="581036"/>
    <lineage>
        <taxon>Bacteria</taxon>
        <taxon>Bacillati</taxon>
        <taxon>Bacillota</taxon>
        <taxon>Bacilli</taxon>
        <taxon>Bacillales</taxon>
        <taxon>Anoxybacillaceae</taxon>
        <taxon>Paranoxybacillus</taxon>
    </lineage>
</organism>
<evidence type="ECO:0000313" key="2">
    <source>
        <dbReference type="Proteomes" id="UP000248555"/>
    </source>
</evidence>
<sequence>MIGYWIYWMNDEIAAHYANRTEKIVQLFREYRDAKAPQKELIARQIRYITEPIPSVLIDEALHKQFGRRLDYRSEKSIYIIQTKKAEDEATLIIQNRRLMLMVENNDEAVVSQMFKVLSTITPHFLAVDFRFNGAQWIAQKNEKRKFA</sequence>
<evidence type="ECO:0000313" key="1">
    <source>
        <dbReference type="EMBL" id="RAK23489.1"/>
    </source>
</evidence>
<dbReference type="AlphaFoldDB" id="A0A327YZV1"/>
<dbReference type="EMBL" id="QLMH01000001">
    <property type="protein sequence ID" value="RAK23489.1"/>
    <property type="molecule type" value="Genomic_DNA"/>
</dbReference>
<dbReference type="Proteomes" id="UP000248555">
    <property type="component" value="Unassembled WGS sequence"/>
</dbReference>
<dbReference type="InterPro" id="IPR038449">
    <property type="entry name" value="SirA_sf"/>
</dbReference>
<protein>
    <submittedName>
        <fullName evidence="1">Uncharacterized protein DUF2522</fullName>
    </submittedName>
</protein>
<dbReference type="RefSeq" id="WP_111643832.1">
    <property type="nucleotide sequence ID" value="NZ_QLMH01000001.1"/>
</dbReference>
<comment type="caution">
    <text evidence="1">The sequence shown here is derived from an EMBL/GenBank/DDBJ whole genome shotgun (WGS) entry which is preliminary data.</text>
</comment>
<reference evidence="1 2" key="1">
    <citation type="submission" date="2018-06" db="EMBL/GenBank/DDBJ databases">
        <title>Genomic Encyclopedia of Type Strains, Phase III (KMG-III): the genomes of soil and plant-associated and newly described type strains.</title>
        <authorList>
            <person name="Whitman W."/>
        </authorList>
    </citation>
    <scope>NUCLEOTIDE SEQUENCE [LARGE SCALE GENOMIC DNA]</scope>
    <source>
        <strain evidence="1 2">CGMCC 1.8979</strain>
    </source>
</reference>